<dbReference type="EMBL" id="SHKL01000001">
    <property type="protein sequence ID" value="RZT84179.1"/>
    <property type="molecule type" value="Genomic_DNA"/>
</dbReference>
<proteinExistence type="predicted"/>
<dbReference type="SUPFAM" id="SSF52799">
    <property type="entry name" value="(Phosphotyrosine protein) phosphatases II"/>
    <property type="match status" value="1"/>
</dbReference>
<dbReference type="AlphaFoldDB" id="A0A4Q7UVT2"/>
<dbReference type="RefSeq" id="WP_130288817.1">
    <property type="nucleotide sequence ID" value="NZ_SHKL01000001.1"/>
</dbReference>
<keyword evidence="3" id="KW-1185">Reference proteome</keyword>
<protein>
    <submittedName>
        <fullName evidence="2">Protein tyrosine/serine phosphatase</fullName>
    </submittedName>
</protein>
<dbReference type="InterPro" id="IPR016130">
    <property type="entry name" value="Tyr_Pase_AS"/>
</dbReference>
<comment type="caution">
    <text evidence="2">The sequence shown here is derived from an EMBL/GenBank/DDBJ whole genome shotgun (WGS) entry which is preliminary data.</text>
</comment>
<dbReference type="PROSITE" id="PS50056">
    <property type="entry name" value="TYR_PHOSPHATASE_2"/>
    <property type="match status" value="1"/>
</dbReference>
<reference evidence="2 3" key="1">
    <citation type="submission" date="2019-02" db="EMBL/GenBank/DDBJ databases">
        <title>Sequencing the genomes of 1000 actinobacteria strains.</title>
        <authorList>
            <person name="Klenk H.-P."/>
        </authorList>
    </citation>
    <scope>NUCLEOTIDE SEQUENCE [LARGE SCALE GENOMIC DNA]</scope>
    <source>
        <strain evidence="2 3">DSM 45779</strain>
    </source>
</reference>
<dbReference type="InterPro" id="IPR029021">
    <property type="entry name" value="Prot-tyrosine_phosphatase-like"/>
</dbReference>
<accession>A0A4Q7UVT2</accession>
<name>A0A4Q7UVT2_PSEST</name>
<dbReference type="GO" id="GO:0004721">
    <property type="term" value="F:phosphoprotein phosphatase activity"/>
    <property type="evidence" value="ECO:0007669"/>
    <property type="project" value="InterPro"/>
</dbReference>
<dbReference type="OrthoDB" id="1188001at2"/>
<evidence type="ECO:0000259" key="1">
    <source>
        <dbReference type="PROSITE" id="PS50056"/>
    </source>
</evidence>
<gene>
    <name evidence="2" type="ORF">EV383_1015</name>
</gene>
<dbReference type="Proteomes" id="UP000291591">
    <property type="component" value="Unassembled WGS sequence"/>
</dbReference>
<dbReference type="Pfam" id="PF13350">
    <property type="entry name" value="Y_phosphatase3"/>
    <property type="match status" value="1"/>
</dbReference>
<feature type="domain" description="Tyrosine specific protein phosphatases" evidence="1">
    <location>
        <begin position="124"/>
        <end position="158"/>
    </location>
</feature>
<dbReference type="InterPro" id="IPR026893">
    <property type="entry name" value="Tyr/Ser_Pase_IphP-type"/>
</dbReference>
<organism evidence="2 3">
    <name type="scientific">Pseudonocardia sediminis</name>
    <dbReference type="NCBI Taxonomy" id="1397368"/>
    <lineage>
        <taxon>Bacteria</taxon>
        <taxon>Bacillati</taxon>
        <taxon>Actinomycetota</taxon>
        <taxon>Actinomycetes</taxon>
        <taxon>Pseudonocardiales</taxon>
        <taxon>Pseudonocardiaceae</taxon>
        <taxon>Pseudonocardia</taxon>
    </lineage>
</organism>
<dbReference type="InterPro" id="IPR000387">
    <property type="entry name" value="Tyr_Pase_dom"/>
</dbReference>
<evidence type="ECO:0000313" key="3">
    <source>
        <dbReference type="Proteomes" id="UP000291591"/>
    </source>
</evidence>
<dbReference type="PROSITE" id="PS00383">
    <property type="entry name" value="TYR_PHOSPHATASE_1"/>
    <property type="match status" value="1"/>
</dbReference>
<dbReference type="Gene3D" id="3.90.190.10">
    <property type="entry name" value="Protein tyrosine phosphatase superfamily"/>
    <property type="match status" value="1"/>
</dbReference>
<evidence type="ECO:0000313" key="2">
    <source>
        <dbReference type="EMBL" id="RZT84179.1"/>
    </source>
</evidence>
<sequence length="250" mass="27954">MTDVGQDRWLQFDGLSNARDIGGLPLTGGGHVRPGVLLRTEALEHLTPGDVRRLLDEHGVRQVLDLRTDRERVEYGRGKLVAAGVDTHLLSFIPEEGRALPEVEDEDLDPMLRNYLAYLTDRGPTVVDGVRRIAQLDDGATIVHCAAGKDRTGVLVALVESVAGVPREDVVEDYALSATRIEQMFRRWTTESGEEMPEPDEIDRHRPRAEVMRGFLEQLDERHGGPVAWLQANGLTDAELDRLRERLRGE</sequence>